<dbReference type="EMBL" id="MU277250">
    <property type="protein sequence ID" value="KAI0057209.1"/>
    <property type="molecule type" value="Genomic_DNA"/>
</dbReference>
<proteinExistence type="predicted"/>
<organism evidence="1 2">
    <name type="scientific">Artomyces pyxidatus</name>
    <dbReference type="NCBI Taxonomy" id="48021"/>
    <lineage>
        <taxon>Eukaryota</taxon>
        <taxon>Fungi</taxon>
        <taxon>Dikarya</taxon>
        <taxon>Basidiomycota</taxon>
        <taxon>Agaricomycotina</taxon>
        <taxon>Agaricomycetes</taxon>
        <taxon>Russulales</taxon>
        <taxon>Auriscalpiaceae</taxon>
        <taxon>Artomyces</taxon>
    </lineage>
</organism>
<reference evidence="1" key="2">
    <citation type="journal article" date="2022" name="New Phytol.">
        <title>Evolutionary transition to the ectomycorrhizal habit in the genomes of a hyperdiverse lineage of mushroom-forming fungi.</title>
        <authorList>
            <person name="Looney B."/>
            <person name="Miyauchi S."/>
            <person name="Morin E."/>
            <person name="Drula E."/>
            <person name="Courty P.E."/>
            <person name="Kohler A."/>
            <person name="Kuo A."/>
            <person name="LaButti K."/>
            <person name="Pangilinan J."/>
            <person name="Lipzen A."/>
            <person name="Riley R."/>
            <person name="Andreopoulos W."/>
            <person name="He G."/>
            <person name="Johnson J."/>
            <person name="Nolan M."/>
            <person name="Tritt A."/>
            <person name="Barry K.W."/>
            <person name="Grigoriev I.V."/>
            <person name="Nagy L.G."/>
            <person name="Hibbett D."/>
            <person name="Henrissat B."/>
            <person name="Matheny P.B."/>
            <person name="Labbe J."/>
            <person name="Martin F.M."/>
        </authorList>
    </citation>
    <scope>NUCLEOTIDE SEQUENCE</scope>
    <source>
        <strain evidence="1">HHB10654</strain>
    </source>
</reference>
<reference evidence="1" key="1">
    <citation type="submission" date="2021-03" db="EMBL/GenBank/DDBJ databases">
        <authorList>
            <consortium name="DOE Joint Genome Institute"/>
            <person name="Ahrendt S."/>
            <person name="Looney B.P."/>
            <person name="Miyauchi S."/>
            <person name="Morin E."/>
            <person name="Drula E."/>
            <person name="Courty P.E."/>
            <person name="Chicoki N."/>
            <person name="Fauchery L."/>
            <person name="Kohler A."/>
            <person name="Kuo A."/>
            <person name="Labutti K."/>
            <person name="Pangilinan J."/>
            <person name="Lipzen A."/>
            <person name="Riley R."/>
            <person name="Andreopoulos W."/>
            <person name="He G."/>
            <person name="Johnson J."/>
            <person name="Barry K.W."/>
            <person name="Grigoriev I.V."/>
            <person name="Nagy L."/>
            <person name="Hibbett D."/>
            <person name="Henrissat B."/>
            <person name="Matheny P.B."/>
            <person name="Labbe J."/>
            <person name="Martin F."/>
        </authorList>
    </citation>
    <scope>NUCLEOTIDE SEQUENCE</scope>
    <source>
        <strain evidence="1">HHB10654</strain>
    </source>
</reference>
<comment type="caution">
    <text evidence="1">The sequence shown here is derived from an EMBL/GenBank/DDBJ whole genome shotgun (WGS) entry which is preliminary data.</text>
</comment>
<sequence>MVRDCLWRGGDACKCWRGLTDPVRAGPRGVQKIARPEERRRYTLQASSSQGKSNEPVHARMLYCDAHRTPDEEKQPNVCQRTQKTRSQNTNPRLVLVDMVCITTLDVGKQRHPSVSGSRARVGLKFEVSRRSSKFRKCDLFVVLMGADAPRITSMNTRNTAAEHAPSRNRSKS</sequence>
<gene>
    <name evidence="1" type="ORF">BV25DRAFT_1447256</name>
</gene>
<protein>
    <submittedName>
        <fullName evidence="1">Uncharacterized protein</fullName>
    </submittedName>
</protein>
<evidence type="ECO:0000313" key="2">
    <source>
        <dbReference type="Proteomes" id="UP000814140"/>
    </source>
</evidence>
<keyword evidence="2" id="KW-1185">Reference proteome</keyword>
<name>A0ACB8SLF5_9AGAM</name>
<dbReference type="Proteomes" id="UP000814140">
    <property type="component" value="Unassembled WGS sequence"/>
</dbReference>
<evidence type="ECO:0000313" key="1">
    <source>
        <dbReference type="EMBL" id="KAI0057209.1"/>
    </source>
</evidence>
<accession>A0ACB8SLF5</accession>